<dbReference type="Proteomes" id="UP000317648">
    <property type="component" value="Chromosome"/>
</dbReference>
<reference evidence="3 4" key="1">
    <citation type="submission" date="2019-02" db="EMBL/GenBank/DDBJ databases">
        <title>Deep-cultivation of Planctomycetes and their phenomic and genomic characterization uncovers novel biology.</title>
        <authorList>
            <person name="Wiegand S."/>
            <person name="Jogler M."/>
            <person name="Boedeker C."/>
            <person name="Pinto D."/>
            <person name="Vollmers J."/>
            <person name="Rivas-Marin E."/>
            <person name="Kohn T."/>
            <person name="Peeters S.H."/>
            <person name="Heuer A."/>
            <person name="Rast P."/>
            <person name="Oberbeckmann S."/>
            <person name="Bunk B."/>
            <person name="Jeske O."/>
            <person name="Meyerdierks A."/>
            <person name="Storesund J.E."/>
            <person name="Kallscheuer N."/>
            <person name="Luecker S."/>
            <person name="Lage O.M."/>
            <person name="Pohl T."/>
            <person name="Merkel B.J."/>
            <person name="Hornburger P."/>
            <person name="Mueller R.-W."/>
            <person name="Bruemmer F."/>
            <person name="Labrenz M."/>
            <person name="Spormann A.M."/>
            <person name="Op den Camp H."/>
            <person name="Overmann J."/>
            <person name="Amann R."/>
            <person name="Jetten M.S.M."/>
            <person name="Mascher T."/>
            <person name="Medema M.H."/>
            <person name="Devos D.P."/>
            <person name="Kaster A.-K."/>
            <person name="Ovreas L."/>
            <person name="Rohde M."/>
            <person name="Galperin M.Y."/>
            <person name="Jogler C."/>
        </authorList>
    </citation>
    <scope>NUCLEOTIDE SEQUENCE [LARGE SCALE GENOMIC DNA]</scope>
    <source>
        <strain evidence="3 4">Pla85_3_4</strain>
    </source>
</reference>
<dbReference type="AlphaFoldDB" id="A0A518E352"/>
<evidence type="ECO:0000259" key="2">
    <source>
        <dbReference type="Pfam" id="PF20766"/>
    </source>
</evidence>
<dbReference type="InterPro" id="IPR012349">
    <property type="entry name" value="Split_barrel_FMN-bd"/>
</dbReference>
<organism evidence="3 4">
    <name type="scientific">Lignipirellula cremea</name>
    <dbReference type="NCBI Taxonomy" id="2528010"/>
    <lineage>
        <taxon>Bacteria</taxon>
        <taxon>Pseudomonadati</taxon>
        <taxon>Planctomycetota</taxon>
        <taxon>Planctomycetia</taxon>
        <taxon>Pirellulales</taxon>
        <taxon>Pirellulaceae</taxon>
        <taxon>Lignipirellula</taxon>
    </lineage>
</organism>
<feature type="domain" description="DUF447" evidence="1">
    <location>
        <begin position="4"/>
        <end position="117"/>
    </location>
</feature>
<evidence type="ECO:0000313" key="4">
    <source>
        <dbReference type="Proteomes" id="UP000317648"/>
    </source>
</evidence>
<dbReference type="KEGG" id="lcre:Pla8534_63830"/>
<dbReference type="SUPFAM" id="SSF50475">
    <property type="entry name" value="FMN-binding split barrel"/>
    <property type="match status" value="1"/>
</dbReference>
<dbReference type="InterPro" id="IPR007386">
    <property type="entry name" value="DUF447_N"/>
</dbReference>
<evidence type="ECO:0000313" key="3">
    <source>
        <dbReference type="EMBL" id="QDU98514.1"/>
    </source>
</evidence>
<protein>
    <recommendedName>
        <fullName evidence="5">DUF447 family protein</fullName>
    </recommendedName>
</protein>
<keyword evidence="4" id="KW-1185">Reference proteome</keyword>
<dbReference type="EMBL" id="CP036433">
    <property type="protein sequence ID" value="QDU98514.1"/>
    <property type="molecule type" value="Genomic_DNA"/>
</dbReference>
<name>A0A518E352_9BACT</name>
<accession>A0A518E352</accession>
<dbReference type="OrthoDB" id="2112021at2"/>
<evidence type="ECO:0000259" key="1">
    <source>
        <dbReference type="Pfam" id="PF04289"/>
    </source>
</evidence>
<feature type="domain" description="DUF447" evidence="2">
    <location>
        <begin position="128"/>
        <end position="179"/>
    </location>
</feature>
<dbReference type="InterPro" id="IPR049288">
    <property type="entry name" value="DUF447_C"/>
</dbReference>
<dbReference type="Gene3D" id="2.30.110.10">
    <property type="entry name" value="Electron Transport, Fmn-binding Protein, Chain A"/>
    <property type="match status" value="1"/>
</dbReference>
<dbReference type="Pfam" id="PF20766">
    <property type="entry name" value="DUF447_C"/>
    <property type="match status" value="1"/>
</dbReference>
<evidence type="ECO:0008006" key="5">
    <source>
        <dbReference type="Google" id="ProtNLM"/>
    </source>
</evidence>
<dbReference type="Pfam" id="PF04289">
    <property type="entry name" value="DUF447_N"/>
    <property type="match status" value="1"/>
</dbReference>
<gene>
    <name evidence="3" type="ORF">Pla8534_63830</name>
</gene>
<proteinExistence type="predicted"/>
<dbReference type="Gene3D" id="1.20.58.290">
    <property type="entry name" value="Hypothetical membrane protein ta0354_69_121"/>
    <property type="match status" value="1"/>
</dbReference>
<sequence length="194" mass="21705">MILEGVVTTLDGQGVVNIAPMGPQVDEAMQRFTLRPFQSSQTYQNLRARPHGVLHVTDNVELLARAAINCWDEAPALLPAGGIDGFVLADACRWYAFEAVQIDDQQERTTIHCEVQSSGRLRDFFGFNRAKHAVLEAAILATRLHLLPRDEVQQDLARLETIVEKTAGPAETRAFALLRAHCQTYWDRNPLNRS</sequence>